<dbReference type="PANTHER" id="PTHR40278:SF2">
    <property type="entry name" value="TYPE IV PILUS INNER MEMBRANE COMPONENT PILN"/>
    <property type="match status" value="1"/>
</dbReference>
<dbReference type="GO" id="GO:0043683">
    <property type="term" value="P:type IV pilus assembly"/>
    <property type="evidence" value="ECO:0007669"/>
    <property type="project" value="TreeGrafter"/>
</dbReference>
<evidence type="ECO:0000313" key="3">
    <source>
        <dbReference type="EMBL" id="EPR40824.1"/>
    </source>
</evidence>
<name>S7V2W9_DESML</name>
<evidence type="ECO:0000256" key="1">
    <source>
        <dbReference type="SAM" id="MobiDB-lite"/>
    </source>
</evidence>
<dbReference type="STRING" id="897.B2D07_00735"/>
<feature type="region of interest" description="Disordered" evidence="1">
    <location>
        <begin position="127"/>
        <end position="150"/>
    </location>
</feature>
<keyword evidence="2" id="KW-0472">Membrane</keyword>
<keyword evidence="2" id="KW-1133">Transmembrane helix</keyword>
<sequence length="230" mass="26808">MIRINLLPFRNARQKEDIRKQMSVFLLLILFLLIPLFWYNSRLSGKIEALDSQIDYTRKDIVKYKKIAMESEAIQKKIDVLKTKLKIIDNLEKSRKTAFLIMDTMTDTVVEKKMWFSRLEAMEKEVLPPTPRNTKRGRQKSKKNQAEAPVVEVNSPEIDIKIDGIALDNQTVADFMTRLENADIFTDIRLINLSLENFKQGKDQEDINLRNFQVYCKGIPEKAEAKKDPS</sequence>
<evidence type="ECO:0000256" key="2">
    <source>
        <dbReference type="SAM" id="Phobius"/>
    </source>
</evidence>
<proteinExistence type="predicted"/>
<feature type="transmembrane region" description="Helical" evidence="2">
    <location>
        <begin position="21"/>
        <end position="39"/>
    </location>
</feature>
<feature type="compositionally biased region" description="Basic residues" evidence="1">
    <location>
        <begin position="133"/>
        <end position="143"/>
    </location>
</feature>
<accession>S7V2W9</accession>
<dbReference type="Pfam" id="PF05137">
    <property type="entry name" value="PilN"/>
    <property type="match status" value="1"/>
</dbReference>
<dbReference type="Proteomes" id="UP000014977">
    <property type="component" value="Unassembled WGS sequence"/>
</dbReference>
<organism evidence="3 4">
    <name type="scientific">Desulfococcus multivorans DSM 2059</name>
    <dbReference type="NCBI Taxonomy" id="1121405"/>
    <lineage>
        <taxon>Bacteria</taxon>
        <taxon>Pseudomonadati</taxon>
        <taxon>Thermodesulfobacteriota</taxon>
        <taxon>Desulfobacteria</taxon>
        <taxon>Desulfobacterales</taxon>
        <taxon>Desulfococcaceae</taxon>
        <taxon>Desulfococcus</taxon>
    </lineage>
</organism>
<dbReference type="GO" id="GO:0043107">
    <property type="term" value="P:type IV pilus-dependent motility"/>
    <property type="evidence" value="ECO:0007669"/>
    <property type="project" value="TreeGrafter"/>
</dbReference>
<dbReference type="InterPro" id="IPR007813">
    <property type="entry name" value="PilN"/>
</dbReference>
<keyword evidence="2" id="KW-0812">Transmembrane</keyword>
<gene>
    <name evidence="3" type="ORF">dsmv_2327</name>
</gene>
<dbReference type="AlphaFoldDB" id="S7V2W9"/>
<dbReference type="EMBL" id="ATHJ01000080">
    <property type="protein sequence ID" value="EPR40824.1"/>
    <property type="molecule type" value="Genomic_DNA"/>
</dbReference>
<dbReference type="InterPro" id="IPR052534">
    <property type="entry name" value="Extracell_DNA_Util/SecSys_Comp"/>
</dbReference>
<protein>
    <submittedName>
        <fullName evidence="3">Fimbrial assembly family protein</fullName>
    </submittedName>
</protein>
<comment type="caution">
    <text evidence="3">The sequence shown here is derived from an EMBL/GenBank/DDBJ whole genome shotgun (WGS) entry which is preliminary data.</text>
</comment>
<reference evidence="3 4" key="1">
    <citation type="journal article" date="2013" name="Genome Announc.">
        <title>Draft genome sequences for three mercury-methylating, sulfate-reducing bacteria.</title>
        <authorList>
            <person name="Brown S.D."/>
            <person name="Hurt R.A.Jr."/>
            <person name="Gilmour C.C."/>
            <person name="Elias D.A."/>
        </authorList>
    </citation>
    <scope>NUCLEOTIDE SEQUENCE [LARGE SCALE GENOMIC DNA]</scope>
    <source>
        <strain evidence="3 4">DSM 2059</strain>
    </source>
</reference>
<keyword evidence="4" id="KW-1185">Reference proteome</keyword>
<dbReference type="eggNOG" id="COG3166">
    <property type="taxonomic scope" value="Bacteria"/>
</dbReference>
<dbReference type="PANTHER" id="PTHR40278">
    <property type="entry name" value="DNA UTILIZATION PROTEIN HOFN"/>
    <property type="match status" value="1"/>
</dbReference>
<evidence type="ECO:0000313" key="4">
    <source>
        <dbReference type="Proteomes" id="UP000014977"/>
    </source>
</evidence>